<dbReference type="NCBIfam" id="TIGR01441">
    <property type="entry name" value="GPR"/>
    <property type="match status" value="1"/>
</dbReference>
<dbReference type="GO" id="GO:0004222">
    <property type="term" value="F:metalloendopeptidase activity"/>
    <property type="evidence" value="ECO:0007669"/>
    <property type="project" value="UniProtKB-UniRule"/>
</dbReference>
<feature type="propeptide" id="PRO_5042301606" evidence="4">
    <location>
        <begin position="1"/>
        <end position="8"/>
    </location>
</feature>
<evidence type="ECO:0000313" key="5">
    <source>
        <dbReference type="EMBL" id="GFO94149.1"/>
    </source>
</evidence>
<evidence type="ECO:0000256" key="3">
    <source>
        <dbReference type="ARBA" id="ARBA00023145"/>
    </source>
</evidence>
<dbReference type="SUPFAM" id="SSF53163">
    <property type="entry name" value="HybD-like"/>
    <property type="match status" value="1"/>
</dbReference>
<evidence type="ECO:0000256" key="4">
    <source>
        <dbReference type="HAMAP-Rule" id="MF_00626"/>
    </source>
</evidence>
<keyword evidence="3 4" id="KW-0865">Zymogen</keyword>
<dbReference type="GO" id="GO:0009847">
    <property type="term" value="P:spore germination"/>
    <property type="evidence" value="ECO:0007669"/>
    <property type="project" value="UniProtKB-UniRule"/>
</dbReference>
<accession>A0AAI9K1V6</accession>
<gene>
    <name evidence="4" type="primary">gpr</name>
    <name evidence="5" type="ORF">COEU31_11950</name>
</gene>
<dbReference type="InterPro" id="IPR023430">
    <property type="entry name" value="Pept_HybD-like_dom_sf"/>
</dbReference>
<comment type="similarity">
    <text evidence="4">Belongs to the peptidase A25 family.</text>
</comment>
<comment type="PTM">
    <text evidence="4">Autoproteolytically processed. The inactive tetrameric zymogen termed p46 autoprocesses to a smaller form termed p41, which is active only during spore germination.</text>
</comment>
<comment type="catalytic activity">
    <reaction evidence="4">
        <text>Endopeptidase action with P4 Glu or Asp, P1 preferably Glu &gt; Asp, P1' hydrophobic and P2' Ala.</text>
        <dbReference type="EC" id="3.4.24.78"/>
    </reaction>
</comment>
<organism evidence="5 6">
    <name type="scientific">Coprococcus eutactus</name>
    <dbReference type="NCBI Taxonomy" id="33043"/>
    <lineage>
        <taxon>Bacteria</taxon>
        <taxon>Bacillati</taxon>
        <taxon>Bacillota</taxon>
        <taxon>Clostridia</taxon>
        <taxon>Lachnospirales</taxon>
        <taxon>Lachnospiraceae</taxon>
        <taxon>Coprococcus</taxon>
    </lineage>
</organism>
<reference evidence="5" key="1">
    <citation type="submission" date="2020-06" db="EMBL/GenBank/DDBJ databases">
        <title>Characterization of fructooligosaccharide metabolism and fructooligosaccharide-degrading enzymes in human commensal butyrate producers.</title>
        <authorList>
            <person name="Tanno H."/>
            <person name="Fujii T."/>
            <person name="Hirano K."/>
            <person name="Maeno S."/>
            <person name="Tonozuka T."/>
            <person name="Sakamoto M."/>
            <person name="Ohkuma M."/>
            <person name="Tochio T."/>
            <person name="Endo A."/>
        </authorList>
    </citation>
    <scope>NUCLEOTIDE SEQUENCE</scope>
    <source>
        <strain evidence="5">JCM 31265</strain>
    </source>
</reference>
<evidence type="ECO:0000256" key="1">
    <source>
        <dbReference type="ARBA" id="ARBA00022670"/>
    </source>
</evidence>
<dbReference type="AlphaFoldDB" id="A0AAI9K1V6"/>
<keyword evidence="1 4" id="KW-0645">Protease</keyword>
<dbReference type="InterPro" id="IPR005080">
    <property type="entry name" value="Peptidase_A25"/>
</dbReference>
<feature type="chain" id="PRO_5042301607" description="Germination protease" evidence="4">
    <location>
        <begin position="9"/>
        <end position="300"/>
    </location>
</feature>
<comment type="caution">
    <text evidence="5">The sequence shown here is derived from an EMBL/GenBank/DDBJ whole genome shotgun (WGS) entry which is preliminary data.</text>
</comment>
<dbReference type="GO" id="GO:0006508">
    <property type="term" value="P:proteolysis"/>
    <property type="evidence" value="ECO:0007669"/>
    <property type="project" value="UniProtKB-UniRule"/>
</dbReference>
<dbReference type="Proteomes" id="UP000660047">
    <property type="component" value="Unassembled WGS sequence"/>
</dbReference>
<dbReference type="HAMAP" id="MF_00626">
    <property type="entry name" value="Germination_prot"/>
    <property type="match status" value="1"/>
</dbReference>
<comment type="subunit">
    <text evidence="4">Homotetramer.</text>
</comment>
<protein>
    <recommendedName>
        <fullName evidence="4">Germination protease</fullName>
        <ecNumber evidence="4">3.4.24.78</ecNumber>
    </recommendedName>
    <alternativeName>
        <fullName evidence="4">GPR endopeptidase</fullName>
    </alternativeName>
    <alternativeName>
        <fullName evidence="4">Germination proteinase</fullName>
    </alternativeName>
    <alternativeName>
        <fullName evidence="4">Spore protease</fullName>
    </alternativeName>
</protein>
<dbReference type="EC" id="3.4.24.78" evidence="4"/>
<comment type="function">
    <text evidence="4">Initiates the rapid degradation of small, acid-soluble proteins during spore germination.</text>
</comment>
<name>A0AAI9K1V6_9FIRM</name>
<dbReference type="Pfam" id="PF03418">
    <property type="entry name" value="Peptidase_A25"/>
    <property type="match status" value="1"/>
</dbReference>
<dbReference type="EMBL" id="BLYL01000005">
    <property type="protein sequence ID" value="GFO94149.1"/>
    <property type="molecule type" value="Genomic_DNA"/>
</dbReference>
<dbReference type="RefSeq" id="WP_015533141.1">
    <property type="nucleotide sequence ID" value="NZ_BLYL01000005.1"/>
</dbReference>
<evidence type="ECO:0000313" key="6">
    <source>
        <dbReference type="Proteomes" id="UP000660047"/>
    </source>
</evidence>
<dbReference type="Gene3D" id="3.40.50.1450">
    <property type="entry name" value="HybD-like"/>
    <property type="match status" value="1"/>
</dbReference>
<proteinExistence type="inferred from homology"/>
<sequence>MNREIRTDLAIELRENVADRRNMPGVKVKTVVNEDRSIKTTTITVLDEIGEKNLGKAKGQYITIECSKLKEYEESIHEPLRAELEGRLRELMGHAGNILVVGLGNRQVTPDSIGPLVIDNLYVTRHLDTPGKPDLVMSAICPGVMAQTGIETVDIVRGICDEIDVEIVVAIDALAARSSKRLGCTIQLTDTGISPGSGVGNNRKTLSSDNLGRRVIAVGVPTVISVPSIIDDSLDEVADAFNETYGRRIMREFTEKQRYQIACNLLDEDMADMFVTPKNIDELVRRISFTISEAINAIAM</sequence>
<evidence type="ECO:0000256" key="2">
    <source>
        <dbReference type="ARBA" id="ARBA00022801"/>
    </source>
</evidence>
<keyword evidence="2 4" id="KW-0378">Hydrolase</keyword>